<protein>
    <submittedName>
        <fullName evidence="1">Uncharacterized protein</fullName>
    </submittedName>
</protein>
<reference evidence="1" key="1">
    <citation type="submission" date="2019-12" db="EMBL/GenBank/DDBJ databases">
        <title>Genome sequencing and annotation of Brassica cretica.</title>
        <authorList>
            <person name="Studholme D.J."/>
            <person name="Sarris P.F."/>
        </authorList>
    </citation>
    <scope>NUCLEOTIDE SEQUENCE</scope>
    <source>
        <strain evidence="1">PFS-001/15</strain>
        <tissue evidence="1">Leaf</tissue>
    </source>
</reference>
<dbReference type="EMBL" id="QGKW02000276">
    <property type="protein sequence ID" value="KAF2606719.1"/>
    <property type="molecule type" value="Genomic_DNA"/>
</dbReference>
<proteinExistence type="predicted"/>
<dbReference type="AlphaFoldDB" id="A0A8S9LL66"/>
<dbReference type="Proteomes" id="UP000712281">
    <property type="component" value="Unassembled WGS sequence"/>
</dbReference>
<organism evidence="1 2">
    <name type="scientific">Brassica cretica</name>
    <name type="common">Mustard</name>
    <dbReference type="NCBI Taxonomy" id="69181"/>
    <lineage>
        <taxon>Eukaryota</taxon>
        <taxon>Viridiplantae</taxon>
        <taxon>Streptophyta</taxon>
        <taxon>Embryophyta</taxon>
        <taxon>Tracheophyta</taxon>
        <taxon>Spermatophyta</taxon>
        <taxon>Magnoliopsida</taxon>
        <taxon>eudicotyledons</taxon>
        <taxon>Gunneridae</taxon>
        <taxon>Pentapetalae</taxon>
        <taxon>rosids</taxon>
        <taxon>malvids</taxon>
        <taxon>Brassicales</taxon>
        <taxon>Brassicaceae</taxon>
        <taxon>Brassiceae</taxon>
        <taxon>Brassica</taxon>
    </lineage>
</organism>
<gene>
    <name evidence="1" type="ORF">F2Q68_00043810</name>
</gene>
<name>A0A8S9LL66_BRACR</name>
<evidence type="ECO:0000313" key="2">
    <source>
        <dbReference type="Proteomes" id="UP000712281"/>
    </source>
</evidence>
<sequence length="106" mass="12069">MYTICQRILLMQMEKRYGLLTIPSSLALCHRFSLKTCIVCLLILQDDNVYNLSENFAYANGKAIWFVDNPKLSGFVSSILSENLYCLSSYLAGKVDDSSQLTEKER</sequence>
<accession>A0A8S9LL66</accession>
<comment type="caution">
    <text evidence="1">The sequence shown here is derived from an EMBL/GenBank/DDBJ whole genome shotgun (WGS) entry which is preliminary data.</text>
</comment>
<evidence type="ECO:0000313" key="1">
    <source>
        <dbReference type="EMBL" id="KAF2606719.1"/>
    </source>
</evidence>